<dbReference type="EMBL" id="MWML01001302">
    <property type="protein sequence ID" value="TCF96657.1"/>
    <property type="molecule type" value="Genomic_DNA"/>
</dbReference>
<gene>
    <name evidence="1" type="ORF">BZM27_55620</name>
</gene>
<reference evidence="1 2" key="1">
    <citation type="submission" date="2017-02" db="EMBL/GenBank/DDBJ databases">
        <title>Paraburkholderia sophoroidis sp. nov. and Paraburkholderia steynii sp. nov. rhizobial symbionts of the fynbos legume Hypocalyptus sophoroides.</title>
        <authorList>
            <person name="Steenkamp E.T."/>
            <person name="Beukes C.W."/>
            <person name="Van Zyl E."/>
            <person name="Avontuur J."/>
            <person name="Chan W.Y."/>
            <person name="Hassen A."/>
            <person name="Palmer M."/>
            <person name="Mthombeni L."/>
            <person name="Phalane F."/>
            <person name="Sereme K."/>
            <person name="Venter S.N."/>
        </authorList>
    </citation>
    <scope>NUCLEOTIDE SEQUENCE [LARGE SCALE GENOMIC DNA]</scope>
    <source>
        <strain evidence="1 2">HC1.1ba</strain>
    </source>
</reference>
<evidence type="ECO:0000313" key="1">
    <source>
        <dbReference type="EMBL" id="TCF96657.1"/>
    </source>
</evidence>
<sequence>PHALAQWAITQGMDRMSELSKACRDRLYRMMWQTPDGVVDAFVLCASREEARRLFHAAISVIAGIHEDELKLFNLESFDDLVHAGVSEDEDIRVFETEW</sequence>
<comment type="caution">
    <text evidence="1">The sequence shown here is derived from an EMBL/GenBank/DDBJ whole genome shotgun (WGS) entry which is preliminary data.</text>
</comment>
<dbReference type="AlphaFoldDB" id="A0A4V2NED0"/>
<proteinExistence type="predicted"/>
<name>A0A4V2NED0_9BURK</name>
<dbReference type="Proteomes" id="UP000294200">
    <property type="component" value="Unassembled WGS sequence"/>
</dbReference>
<evidence type="ECO:0000313" key="2">
    <source>
        <dbReference type="Proteomes" id="UP000294200"/>
    </source>
</evidence>
<protein>
    <submittedName>
        <fullName evidence="1">Uncharacterized protein</fullName>
    </submittedName>
</protein>
<organism evidence="1 2">
    <name type="scientific">Paraburkholderia steynii</name>
    <dbReference type="NCBI Taxonomy" id="1245441"/>
    <lineage>
        <taxon>Bacteria</taxon>
        <taxon>Pseudomonadati</taxon>
        <taxon>Pseudomonadota</taxon>
        <taxon>Betaproteobacteria</taxon>
        <taxon>Burkholderiales</taxon>
        <taxon>Burkholderiaceae</taxon>
        <taxon>Paraburkholderia</taxon>
    </lineage>
</organism>
<keyword evidence="2" id="KW-1185">Reference proteome</keyword>
<accession>A0A4V2NED0</accession>
<feature type="non-terminal residue" evidence="1">
    <location>
        <position position="1"/>
    </location>
</feature>
<feature type="non-terminal residue" evidence="1">
    <location>
        <position position="99"/>
    </location>
</feature>